<evidence type="ECO:0000313" key="2">
    <source>
        <dbReference type="EMBL" id="SLN74091.1"/>
    </source>
</evidence>
<dbReference type="OrthoDB" id="9792935at2"/>
<evidence type="ECO:0000259" key="1">
    <source>
        <dbReference type="Pfam" id="PF22725"/>
    </source>
</evidence>
<protein>
    <recommendedName>
        <fullName evidence="1">GFO/IDH/MocA-like oxidoreductase domain-containing protein</fullName>
    </recommendedName>
</protein>
<dbReference type="SUPFAM" id="SSF51735">
    <property type="entry name" value="NAD(P)-binding Rossmann-fold domains"/>
    <property type="match status" value="1"/>
</dbReference>
<organism evidence="2 3">
    <name type="scientific">Falsiruegeria litorea R37</name>
    <dbReference type="NCBI Taxonomy" id="1200284"/>
    <lineage>
        <taxon>Bacteria</taxon>
        <taxon>Pseudomonadati</taxon>
        <taxon>Pseudomonadota</taxon>
        <taxon>Alphaproteobacteria</taxon>
        <taxon>Rhodobacterales</taxon>
        <taxon>Roseobacteraceae</taxon>
        <taxon>Falsiruegeria</taxon>
    </lineage>
</organism>
<keyword evidence="3" id="KW-1185">Reference proteome</keyword>
<dbReference type="Proteomes" id="UP000193077">
    <property type="component" value="Unassembled WGS sequence"/>
</dbReference>
<gene>
    <name evidence="2" type="ORF">TRL7639_04489</name>
</gene>
<dbReference type="InterPro" id="IPR051450">
    <property type="entry name" value="Gfo/Idh/MocA_Oxidoreductases"/>
</dbReference>
<dbReference type="InterPro" id="IPR036291">
    <property type="entry name" value="NAD(P)-bd_dom_sf"/>
</dbReference>
<dbReference type="AlphaFoldDB" id="A0A1Y5TZ23"/>
<dbReference type="PANTHER" id="PTHR43377">
    <property type="entry name" value="BILIVERDIN REDUCTASE A"/>
    <property type="match status" value="1"/>
</dbReference>
<dbReference type="SUPFAM" id="SSF55347">
    <property type="entry name" value="Glyceraldehyde-3-phosphate dehydrogenase-like, C-terminal domain"/>
    <property type="match status" value="1"/>
</dbReference>
<dbReference type="InterPro" id="IPR055170">
    <property type="entry name" value="GFO_IDH_MocA-like_dom"/>
</dbReference>
<reference evidence="2 3" key="1">
    <citation type="submission" date="2017-03" db="EMBL/GenBank/DDBJ databases">
        <authorList>
            <person name="Afonso C.L."/>
            <person name="Miller P.J."/>
            <person name="Scott M.A."/>
            <person name="Spackman E."/>
            <person name="Goraichik I."/>
            <person name="Dimitrov K.M."/>
            <person name="Suarez D.L."/>
            <person name="Swayne D.E."/>
        </authorList>
    </citation>
    <scope>NUCLEOTIDE SEQUENCE [LARGE SCALE GENOMIC DNA]</scope>
    <source>
        <strain evidence="2 3">CECT 7639</strain>
    </source>
</reference>
<evidence type="ECO:0000313" key="3">
    <source>
        <dbReference type="Proteomes" id="UP000193077"/>
    </source>
</evidence>
<accession>A0A1Y5TZ23</accession>
<dbReference type="PANTHER" id="PTHR43377:SF1">
    <property type="entry name" value="BILIVERDIN REDUCTASE A"/>
    <property type="match status" value="1"/>
</dbReference>
<dbReference type="Pfam" id="PF22725">
    <property type="entry name" value="GFO_IDH_MocA_C3"/>
    <property type="match status" value="1"/>
</dbReference>
<feature type="domain" description="GFO/IDH/MocA-like oxidoreductase" evidence="1">
    <location>
        <begin position="116"/>
        <end position="234"/>
    </location>
</feature>
<dbReference type="EMBL" id="FWFO01000009">
    <property type="protein sequence ID" value="SLN74091.1"/>
    <property type="molecule type" value="Genomic_DNA"/>
</dbReference>
<dbReference type="Gene3D" id="3.30.360.10">
    <property type="entry name" value="Dihydrodipicolinate Reductase, domain 2"/>
    <property type="match status" value="1"/>
</dbReference>
<sequence>MAQQALVIGYGSIGKRHDAVLSELGLRTAIYSRRAIDHPCSYQSLDLALQDFAPDYVVVANRTSEHRGTLQELKSLGYTGRILVEKPLFSELGDIPDGMGDAIRVGYNLRFHPILLRLRELLQGQTICTFQAYVGQYLPTWRPGTDYRDSYSARAGEGGGALLDLSHDIDYTTWLLGGWSRVTAMGGKTSALEIDSDDAFSLLLDTPRCPVVHVHVNYLNRTARREIVVNTTTHTYVADLVGNRILIDGAADDHPIERNETYAAMHRDAMGPDTGLCCTAPQGLALMRLLDAARQASIEHVWITP</sequence>
<proteinExistence type="predicted"/>
<name>A0A1Y5TZ23_9RHOB</name>